<dbReference type="Proteomes" id="UP001597512">
    <property type="component" value="Unassembled WGS sequence"/>
</dbReference>
<evidence type="ECO:0000313" key="2">
    <source>
        <dbReference type="EMBL" id="MFD2934807.1"/>
    </source>
</evidence>
<comment type="caution">
    <text evidence="2">The sequence shown here is derived from an EMBL/GenBank/DDBJ whole genome shotgun (WGS) entry which is preliminary data.</text>
</comment>
<evidence type="ECO:0000256" key="1">
    <source>
        <dbReference type="SAM" id="SignalP"/>
    </source>
</evidence>
<sequence>MRRSLYRWLTGLVMMTATCAHAQVEYNTVQNIRIYAPAFTPYNTVDGSPYVPSDTVQNGWLVNGKKRMPAKLRYNTYTGVVEYVQDGKLLTPITSIAEFAILAADTMHFQKGFPATQERSVNDFYQILFDGRKTKLVKYISATIKTNTDAMHDDFGKKKFQFREAYYVWVANGALPSGNSFLTLSEGEMKSVLASKKSLITALPQKAEPIEHYVADQKIKVKSWAEFARVLSYLEMH</sequence>
<dbReference type="EMBL" id="JBHUOM010000007">
    <property type="protein sequence ID" value="MFD2934807.1"/>
    <property type="molecule type" value="Genomic_DNA"/>
</dbReference>
<name>A0ABW6AK22_9BACT</name>
<accession>A0ABW6AK22</accession>
<keyword evidence="3" id="KW-1185">Reference proteome</keyword>
<organism evidence="2 3">
    <name type="scientific">Spirosoma flavum</name>
    <dbReference type="NCBI Taxonomy" id="2048557"/>
    <lineage>
        <taxon>Bacteria</taxon>
        <taxon>Pseudomonadati</taxon>
        <taxon>Bacteroidota</taxon>
        <taxon>Cytophagia</taxon>
        <taxon>Cytophagales</taxon>
        <taxon>Cytophagaceae</taxon>
        <taxon>Spirosoma</taxon>
    </lineage>
</organism>
<feature type="chain" id="PRO_5046716030" evidence="1">
    <location>
        <begin position="23"/>
        <end position="237"/>
    </location>
</feature>
<protein>
    <submittedName>
        <fullName evidence="2">Uncharacterized protein</fullName>
    </submittedName>
</protein>
<keyword evidence="1" id="KW-0732">Signal</keyword>
<reference evidence="3" key="1">
    <citation type="journal article" date="2019" name="Int. J. Syst. Evol. Microbiol.">
        <title>The Global Catalogue of Microorganisms (GCM) 10K type strain sequencing project: providing services to taxonomists for standard genome sequencing and annotation.</title>
        <authorList>
            <consortium name="The Broad Institute Genomics Platform"/>
            <consortium name="The Broad Institute Genome Sequencing Center for Infectious Disease"/>
            <person name="Wu L."/>
            <person name="Ma J."/>
        </authorList>
    </citation>
    <scope>NUCLEOTIDE SEQUENCE [LARGE SCALE GENOMIC DNA]</scope>
    <source>
        <strain evidence="3">KCTC 52490</strain>
    </source>
</reference>
<proteinExistence type="predicted"/>
<feature type="signal peptide" evidence="1">
    <location>
        <begin position="1"/>
        <end position="22"/>
    </location>
</feature>
<evidence type="ECO:0000313" key="3">
    <source>
        <dbReference type="Proteomes" id="UP001597512"/>
    </source>
</evidence>
<gene>
    <name evidence="2" type="ORF">ACFS25_13515</name>
</gene>